<evidence type="ECO:0000313" key="2">
    <source>
        <dbReference type="EMBL" id="EFN70882.1"/>
    </source>
</evidence>
<sequence>MVVARGTAREKEEGGGLGSGGCNDKSVDRAKKVSKQAGRSRRVEQRLPSGGRVESAAPTGYKSPLAPRRRRHTSLALWTVRNSAVPPVKDACPGHPHGPHRYPSLSIAILRRFHSSHLLSSDDFNIEDSIEAGSHRQSRPSRTFTFVLRRGVSSSRVALAPLFLAKNRRERESINPGFSHGPVLPRILRKFNK</sequence>
<evidence type="ECO:0000313" key="3">
    <source>
        <dbReference type="Proteomes" id="UP000000311"/>
    </source>
</evidence>
<feature type="region of interest" description="Disordered" evidence="1">
    <location>
        <begin position="1"/>
        <end position="68"/>
    </location>
</feature>
<dbReference type="Proteomes" id="UP000000311">
    <property type="component" value="Unassembled WGS sequence"/>
</dbReference>
<reference evidence="2 3" key="1">
    <citation type="journal article" date="2010" name="Science">
        <title>Genomic comparison of the ants Camponotus floridanus and Harpegnathos saltator.</title>
        <authorList>
            <person name="Bonasio R."/>
            <person name="Zhang G."/>
            <person name="Ye C."/>
            <person name="Mutti N.S."/>
            <person name="Fang X."/>
            <person name="Qin N."/>
            <person name="Donahue G."/>
            <person name="Yang P."/>
            <person name="Li Q."/>
            <person name="Li C."/>
            <person name="Zhang P."/>
            <person name="Huang Z."/>
            <person name="Berger S.L."/>
            <person name="Reinberg D."/>
            <person name="Wang J."/>
            <person name="Liebig J."/>
        </authorList>
    </citation>
    <scope>NUCLEOTIDE SEQUENCE [LARGE SCALE GENOMIC DNA]</scope>
    <source>
        <strain evidence="3">C129</strain>
    </source>
</reference>
<protein>
    <submittedName>
        <fullName evidence="2">Uncharacterized protein</fullName>
    </submittedName>
</protein>
<name>E2A6P2_CAMFO</name>
<keyword evidence="3" id="KW-1185">Reference proteome</keyword>
<evidence type="ECO:0000256" key="1">
    <source>
        <dbReference type="SAM" id="MobiDB-lite"/>
    </source>
</evidence>
<gene>
    <name evidence="2" type="ORF">EAG_05631</name>
</gene>
<organism evidence="3">
    <name type="scientific">Camponotus floridanus</name>
    <name type="common">Florida carpenter ant</name>
    <dbReference type="NCBI Taxonomy" id="104421"/>
    <lineage>
        <taxon>Eukaryota</taxon>
        <taxon>Metazoa</taxon>
        <taxon>Ecdysozoa</taxon>
        <taxon>Arthropoda</taxon>
        <taxon>Hexapoda</taxon>
        <taxon>Insecta</taxon>
        <taxon>Pterygota</taxon>
        <taxon>Neoptera</taxon>
        <taxon>Endopterygota</taxon>
        <taxon>Hymenoptera</taxon>
        <taxon>Apocrita</taxon>
        <taxon>Aculeata</taxon>
        <taxon>Formicoidea</taxon>
        <taxon>Formicidae</taxon>
        <taxon>Formicinae</taxon>
        <taxon>Camponotus</taxon>
    </lineage>
</organism>
<dbReference type="EMBL" id="GL437183">
    <property type="protein sequence ID" value="EFN70882.1"/>
    <property type="molecule type" value="Genomic_DNA"/>
</dbReference>
<dbReference type="InParanoid" id="E2A6P2"/>
<accession>E2A6P2</accession>
<proteinExistence type="predicted"/>
<dbReference type="AlphaFoldDB" id="E2A6P2"/>